<dbReference type="RefSeq" id="WP_051136895.1">
    <property type="nucleotide sequence ID" value="NZ_BAABIH010000013.1"/>
</dbReference>
<evidence type="ECO:0000256" key="6">
    <source>
        <dbReference type="SAM" id="Phobius"/>
    </source>
</evidence>
<accession>A0A5P9Q5Y1</accession>
<keyword evidence="4 6" id="KW-1133">Transmembrane helix</keyword>
<dbReference type="KEGG" id="lxl:KDY119_00259"/>
<evidence type="ECO:0008006" key="9">
    <source>
        <dbReference type="Google" id="ProtNLM"/>
    </source>
</evidence>
<feature type="transmembrane region" description="Helical" evidence="6">
    <location>
        <begin position="58"/>
        <end position="77"/>
    </location>
</feature>
<feature type="transmembrane region" description="Helical" evidence="6">
    <location>
        <begin position="89"/>
        <end position="109"/>
    </location>
</feature>
<dbReference type="Proteomes" id="UP000326702">
    <property type="component" value="Chromosome"/>
</dbReference>
<comment type="subcellular location">
    <subcellularLocation>
        <location evidence="1">Membrane</location>
        <topology evidence="1">Multi-pass membrane protein</topology>
    </subcellularLocation>
</comment>
<evidence type="ECO:0000256" key="4">
    <source>
        <dbReference type="ARBA" id="ARBA00022989"/>
    </source>
</evidence>
<dbReference type="FunFam" id="1.20.1260.100:FF:000001">
    <property type="entry name" value="translocator protein 2"/>
    <property type="match status" value="1"/>
</dbReference>
<comment type="similarity">
    <text evidence="2">Belongs to the TspO/BZRP family.</text>
</comment>
<dbReference type="OrthoDB" id="9795496at2"/>
<dbReference type="GO" id="GO:0033013">
    <property type="term" value="P:tetrapyrrole metabolic process"/>
    <property type="evidence" value="ECO:0007669"/>
    <property type="project" value="UniProtKB-ARBA"/>
</dbReference>
<organism evidence="7 8">
    <name type="scientific">Luteimicrobium xylanilyticum</name>
    <dbReference type="NCBI Taxonomy" id="1133546"/>
    <lineage>
        <taxon>Bacteria</taxon>
        <taxon>Bacillati</taxon>
        <taxon>Actinomycetota</taxon>
        <taxon>Actinomycetes</taxon>
        <taxon>Micrococcales</taxon>
        <taxon>Luteimicrobium</taxon>
    </lineage>
</organism>
<evidence type="ECO:0000256" key="2">
    <source>
        <dbReference type="ARBA" id="ARBA00007524"/>
    </source>
</evidence>
<dbReference type="PANTHER" id="PTHR10057:SF0">
    <property type="entry name" value="TRANSLOCATOR PROTEIN"/>
    <property type="match status" value="1"/>
</dbReference>
<dbReference type="PIRSF" id="PIRSF005859">
    <property type="entry name" value="PBR"/>
    <property type="match status" value="1"/>
</dbReference>
<dbReference type="CDD" id="cd15904">
    <property type="entry name" value="TSPO_MBR"/>
    <property type="match status" value="1"/>
</dbReference>
<sequence>MTIRDLVRRFSSSPSTLAATSAATLATAVTGSLATDVESRWYRRRELPPWQPPRLAFPIVWTTLYADIAVTSAASLTRLRQTDPRAARRFGVALGVNLAANAGWTVLFFRARRPSVATVGALALAASSADLARRASAADRAHGWALAPYAVWCTFATALSADIWRRNGDG</sequence>
<keyword evidence="3 6" id="KW-0812">Transmembrane</keyword>
<keyword evidence="8" id="KW-1185">Reference proteome</keyword>
<evidence type="ECO:0000256" key="5">
    <source>
        <dbReference type="ARBA" id="ARBA00023136"/>
    </source>
</evidence>
<dbReference type="InterPro" id="IPR038330">
    <property type="entry name" value="TspO/MBR-related_sf"/>
</dbReference>
<gene>
    <name evidence="7" type="ORF">KDY119_00259</name>
</gene>
<name>A0A5P9Q5Y1_9MICO</name>
<evidence type="ECO:0000313" key="8">
    <source>
        <dbReference type="Proteomes" id="UP000326702"/>
    </source>
</evidence>
<dbReference type="AlphaFoldDB" id="A0A5P9Q5Y1"/>
<dbReference type="Pfam" id="PF03073">
    <property type="entry name" value="TspO_MBR"/>
    <property type="match status" value="1"/>
</dbReference>
<proteinExistence type="inferred from homology"/>
<dbReference type="PANTHER" id="PTHR10057">
    <property type="entry name" value="PERIPHERAL-TYPE BENZODIAZEPINE RECEPTOR"/>
    <property type="match status" value="1"/>
</dbReference>
<dbReference type="EMBL" id="CP045529">
    <property type="protein sequence ID" value="QFU96769.1"/>
    <property type="molecule type" value="Genomic_DNA"/>
</dbReference>
<dbReference type="GO" id="GO:0016020">
    <property type="term" value="C:membrane"/>
    <property type="evidence" value="ECO:0007669"/>
    <property type="project" value="UniProtKB-SubCell"/>
</dbReference>
<evidence type="ECO:0000256" key="3">
    <source>
        <dbReference type="ARBA" id="ARBA00022692"/>
    </source>
</evidence>
<keyword evidence="5 6" id="KW-0472">Membrane</keyword>
<evidence type="ECO:0000256" key="1">
    <source>
        <dbReference type="ARBA" id="ARBA00004141"/>
    </source>
</evidence>
<dbReference type="Gene3D" id="1.20.1260.100">
    <property type="entry name" value="TspO/MBR protein"/>
    <property type="match status" value="1"/>
</dbReference>
<protein>
    <recommendedName>
        <fullName evidence="9">Tryptophan-rich protein TspO</fullName>
    </recommendedName>
</protein>
<dbReference type="InterPro" id="IPR004307">
    <property type="entry name" value="TspO_MBR"/>
</dbReference>
<evidence type="ECO:0000313" key="7">
    <source>
        <dbReference type="EMBL" id="QFU96769.1"/>
    </source>
</evidence>
<reference evidence="7 8" key="1">
    <citation type="submission" date="2019-10" db="EMBL/GenBank/DDBJ databases">
        <title>Genome sequence of Luteimicrobium xylanilyticum HY-24.</title>
        <authorList>
            <person name="Kim D.Y."/>
            <person name="Park H.-Y."/>
        </authorList>
    </citation>
    <scope>NUCLEOTIDE SEQUENCE [LARGE SCALE GENOMIC DNA]</scope>
    <source>
        <strain evidence="7 8">HY-24</strain>
    </source>
</reference>